<evidence type="ECO:0000313" key="2">
    <source>
        <dbReference type="EMBL" id="GBB91655.1"/>
    </source>
</evidence>
<evidence type="ECO:0000313" key="4">
    <source>
        <dbReference type="Proteomes" id="UP000247702"/>
    </source>
</evidence>
<feature type="domain" description="HMG box" evidence="1">
    <location>
        <begin position="75"/>
        <end position="128"/>
    </location>
</feature>
<keyword evidence="4" id="KW-1185">Reference proteome</keyword>
<dbReference type="OrthoDB" id="2344873at2759"/>
<dbReference type="InterPro" id="IPR036910">
    <property type="entry name" value="HMG_box_dom_sf"/>
</dbReference>
<evidence type="ECO:0000313" key="3">
    <source>
        <dbReference type="EMBL" id="GES94093.1"/>
    </source>
</evidence>
<dbReference type="Proteomes" id="UP000247702">
    <property type="component" value="Unassembled WGS sequence"/>
</dbReference>
<comment type="caution">
    <text evidence="2">The sequence shown here is derived from an EMBL/GenBank/DDBJ whole genome shotgun (WGS) entry which is preliminary data.</text>
</comment>
<accession>A0A2Z6QQ93</accession>
<dbReference type="EMBL" id="BLAL01000229">
    <property type="protein sequence ID" value="GES94093.1"/>
    <property type="molecule type" value="Genomic_DNA"/>
</dbReference>
<protein>
    <recommendedName>
        <fullName evidence="1">HMG box domain-containing protein</fullName>
    </recommendedName>
</protein>
<dbReference type="Gene3D" id="1.10.30.10">
    <property type="entry name" value="High mobility group box domain"/>
    <property type="match status" value="1"/>
</dbReference>
<organism evidence="2 4">
    <name type="scientific">Rhizophagus clarus</name>
    <dbReference type="NCBI Taxonomy" id="94130"/>
    <lineage>
        <taxon>Eukaryota</taxon>
        <taxon>Fungi</taxon>
        <taxon>Fungi incertae sedis</taxon>
        <taxon>Mucoromycota</taxon>
        <taxon>Glomeromycotina</taxon>
        <taxon>Glomeromycetes</taxon>
        <taxon>Glomerales</taxon>
        <taxon>Glomeraceae</taxon>
        <taxon>Rhizophagus</taxon>
    </lineage>
</organism>
<dbReference type="Pfam" id="PF00505">
    <property type="entry name" value="HMG_box"/>
    <property type="match status" value="1"/>
</dbReference>
<dbReference type="InterPro" id="IPR009071">
    <property type="entry name" value="HMG_box_dom"/>
</dbReference>
<sequence>MAPTVKPEEVTEKFQIVLEGCDGKLAEKPLTQAKKRQPLDIPEVKLPFPPTITAREVFEKTLLRKLTKSEGTARKSPNKFLIYRTVVVLELHRQNIHYSMTEVSGAIAKMWNNEPKAVKAEYTKLAAQVDELNRSHFGEFSRRKSHRKNHTKSLRVTDSHHPIISNNYYGDSMNNDLIPKMDPLSLSCNPCNYNNNLYQPYQLNTHQLCPPFYMPSTFHDNNFSFKQEPYNQVDNSSFIMPGFI</sequence>
<gene>
    <name evidence="3" type="ORF">RCL2_002083500</name>
    <name evidence="2" type="ORF">RclHR1_01900020</name>
</gene>
<dbReference type="SUPFAM" id="SSF47095">
    <property type="entry name" value="HMG-box"/>
    <property type="match status" value="1"/>
</dbReference>
<dbReference type="EMBL" id="BEXD01001002">
    <property type="protein sequence ID" value="GBB91655.1"/>
    <property type="molecule type" value="Genomic_DNA"/>
</dbReference>
<reference evidence="3" key="2">
    <citation type="submission" date="2019-10" db="EMBL/GenBank/DDBJ databases">
        <title>Conservation and host-specific expression of non-tandemly repeated heterogenous ribosome RNA gene in arbuscular mycorrhizal fungi.</title>
        <authorList>
            <person name="Maeda T."/>
            <person name="Kobayashi Y."/>
            <person name="Nakagawa T."/>
            <person name="Ezawa T."/>
            <person name="Yamaguchi K."/>
            <person name="Bino T."/>
            <person name="Nishimoto Y."/>
            <person name="Shigenobu S."/>
            <person name="Kawaguchi M."/>
        </authorList>
    </citation>
    <scope>NUCLEOTIDE SEQUENCE</scope>
    <source>
        <strain evidence="3">HR1</strain>
    </source>
</reference>
<proteinExistence type="predicted"/>
<name>A0A2Z6QQ93_9GLOM</name>
<dbReference type="AlphaFoldDB" id="A0A2Z6QQ93"/>
<reference evidence="2 4" key="1">
    <citation type="submission" date="2017-11" db="EMBL/GenBank/DDBJ databases">
        <title>The genome of Rhizophagus clarus HR1 reveals common genetic basis of auxotrophy among arbuscular mycorrhizal fungi.</title>
        <authorList>
            <person name="Kobayashi Y."/>
        </authorList>
    </citation>
    <scope>NUCLEOTIDE SEQUENCE [LARGE SCALE GENOMIC DNA]</scope>
    <source>
        <strain evidence="2 4">HR1</strain>
    </source>
</reference>
<evidence type="ECO:0000259" key="1">
    <source>
        <dbReference type="Pfam" id="PF00505"/>
    </source>
</evidence>
<dbReference type="Proteomes" id="UP000615446">
    <property type="component" value="Unassembled WGS sequence"/>
</dbReference>